<feature type="transmembrane region" description="Helical" evidence="6">
    <location>
        <begin position="306"/>
        <end position="339"/>
    </location>
</feature>
<dbReference type="Pfam" id="PF13567">
    <property type="entry name" value="DUF4131"/>
    <property type="match status" value="1"/>
</dbReference>
<dbReference type="InterPro" id="IPR052159">
    <property type="entry name" value="Competence_DNA_uptake"/>
</dbReference>
<keyword evidence="9" id="KW-1185">Reference proteome</keyword>
<feature type="transmembrane region" description="Helical" evidence="6">
    <location>
        <begin position="476"/>
        <end position="496"/>
    </location>
</feature>
<feature type="transmembrane region" description="Helical" evidence="6">
    <location>
        <begin position="44"/>
        <end position="63"/>
    </location>
</feature>
<dbReference type="SMART" id="SM00849">
    <property type="entry name" value="Lactamase_B"/>
    <property type="match status" value="1"/>
</dbReference>
<dbReference type="Gene3D" id="3.60.15.10">
    <property type="entry name" value="Ribonuclease Z/Hydroxyacylglutathione hydrolase-like"/>
    <property type="match status" value="1"/>
</dbReference>
<dbReference type="CDD" id="cd07731">
    <property type="entry name" value="ComA-like_MBL-fold"/>
    <property type="match status" value="1"/>
</dbReference>
<dbReference type="Pfam" id="PF00753">
    <property type="entry name" value="Lactamase_B"/>
    <property type="match status" value="1"/>
</dbReference>
<reference evidence="8 9" key="1">
    <citation type="submission" date="2018-04" db="EMBL/GenBank/DDBJ databases">
        <title>Camelliibacillus theae gen. nov., sp. nov., isolated from Pu'er tea.</title>
        <authorList>
            <person name="Niu L."/>
        </authorList>
    </citation>
    <scope>NUCLEOTIDE SEQUENCE [LARGE SCALE GENOMIC DNA]</scope>
    <source>
        <strain evidence="8 9">T8</strain>
    </source>
</reference>
<protein>
    <submittedName>
        <fullName evidence="8">DNA internalization-related competence protein ComEC/Rec2</fullName>
    </submittedName>
</protein>
<proteinExistence type="predicted"/>
<evidence type="ECO:0000256" key="6">
    <source>
        <dbReference type="SAM" id="Phobius"/>
    </source>
</evidence>
<gene>
    <name evidence="8" type="ORF">DCC39_05660</name>
</gene>
<evidence type="ECO:0000256" key="5">
    <source>
        <dbReference type="ARBA" id="ARBA00023136"/>
    </source>
</evidence>
<dbReference type="InterPro" id="IPR036866">
    <property type="entry name" value="RibonucZ/Hydroxyglut_hydro"/>
</dbReference>
<dbReference type="NCBIfam" id="TIGR00360">
    <property type="entry name" value="ComEC_N-term"/>
    <property type="match status" value="1"/>
</dbReference>
<dbReference type="AlphaFoldDB" id="A0A2U1K6H3"/>
<sequence>MKANGFVFVLSGMIGVLIPSHPLFAFVFMLLLIFLLMKIKSKRLIVLCIAVLLLFTFRSYLAFTMNVSKLSGDEDSFYGKIITLPNVDGNHLTFQLRLPSNEKLQVRYYIQSREEKEALAHLKPGMVCHFSGNLQSPDGKRNPGGFDYKKFLNQQAIYWIASPNRLPFCKISSLTFFDRLKQYRQSGINKIEKHFSPESSGIAQALIFGERKGMDNQILEAYQSLGLVHVLAVSGLHVGVIVIFLFWFFIRFGLTREKAAICLLVFLPIYVVLTGAAPSVLRAALMAGAILAAYHLKEKFHPLDTISFAFLAILLFHPYFLFHVGFQLSFIISFSLIVSAKTISKYFYSNVSRLIAISVVAQLSATPILIYYFYQFSLWSLLVNVLFVPLFSSVLLPLSFLSFIVSLFSPFLAAPFIFIFEMLINFVHWSLHLVQRLPFASFTIGQPLPIYIVLYYASIFYGFIQMERQNRLTRSAYRCFIPLFVFASIQLIFPYANPYGKVTMLDVGQGDSILIELPFRKGVYLIDTGGSVFFGEEEDWQIRKNRFDVGKAIVLPALQAKGIRSIDKLILTHGDADHIGGAWALFDEVKIKQIVYGKSEKYEEEEKRLIQKAAAIGIDIAFVEEGMQWKEAGTNFYILGPKENEPSKNNRSILIYTKLGGLSWLFMGDAEEESELRVLHRYPNLNTDVLKVGHHGSKTSSQEPFINSINPKIALISVGKSNLYGHPSEEVIERLAQKNITIFRTDKNGAISYVFSNDKRYFRPTLENEK</sequence>
<keyword evidence="2" id="KW-1003">Cell membrane</keyword>
<dbReference type="Pfam" id="PF03772">
    <property type="entry name" value="Competence"/>
    <property type="match status" value="1"/>
</dbReference>
<organism evidence="8 9">
    <name type="scientific">Pueribacillus theae</name>
    <dbReference type="NCBI Taxonomy" id="2171751"/>
    <lineage>
        <taxon>Bacteria</taxon>
        <taxon>Bacillati</taxon>
        <taxon>Bacillota</taxon>
        <taxon>Bacilli</taxon>
        <taxon>Bacillales</taxon>
        <taxon>Bacillaceae</taxon>
        <taxon>Pueribacillus</taxon>
    </lineage>
</organism>
<feature type="transmembrane region" description="Helical" evidence="6">
    <location>
        <begin position="351"/>
        <end position="372"/>
    </location>
</feature>
<dbReference type="InterPro" id="IPR035681">
    <property type="entry name" value="ComA-like_MBL"/>
</dbReference>
<feature type="transmembrane region" description="Helical" evidence="6">
    <location>
        <begin position="6"/>
        <end position="37"/>
    </location>
</feature>
<evidence type="ECO:0000259" key="7">
    <source>
        <dbReference type="SMART" id="SM00849"/>
    </source>
</evidence>
<dbReference type="InterPro" id="IPR001279">
    <property type="entry name" value="Metallo-B-lactamas"/>
</dbReference>
<feature type="transmembrane region" description="Helical" evidence="6">
    <location>
        <begin position="444"/>
        <end position="464"/>
    </location>
</feature>
<dbReference type="SUPFAM" id="SSF56281">
    <property type="entry name" value="Metallo-hydrolase/oxidoreductase"/>
    <property type="match status" value="1"/>
</dbReference>
<dbReference type="GO" id="GO:0005886">
    <property type="term" value="C:plasma membrane"/>
    <property type="evidence" value="ECO:0007669"/>
    <property type="project" value="UniProtKB-SubCell"/>
</dbReference>
<evidence type="ECO:0000313" key="8">
    <source>
        <dbReference type="EMBL" id="PWA12498.1"/>
    </source>
</evidence>
<dbReference type="InterPro" id="IPR004477">
    <property type="entry name" value="ComEC_N"/>
</dbReference>
<feature type="transmembrane region" description="Helical" evidence="6">
    <location>
        <begin position="378"/>
        <end position="396"/>
    </location>
</feature>
<accession>A0A2U1K6H3</accession>
<dbReference type="RefSeq" id="WP_116553915.1">
    <property type="nucleotide sequence ID" value="NZ_QCZG01000008.1"/>
</dbReference>
<keyword evidence="5 6" id="KW-0472">Membrane</keyword>
<evidence type="ECO:0000256" key="2">
    <source>
        <dbReference type="ARBA" id="ARBA00022475"/>
    </source>
</evidence>
<feature type="transmembrane region" description="Helical" evidence="6">
    <location>
        <begin position="403"/>
        <end position="424"/>
    </location>
</feature>
<dbReference type="OrthoDB" id="9761531at2"/>
<dbReference type="EMBL" id="QCZG01000008">
    <property type="protein sequence ID" value="PWA12498.1"/>
    <property type="molecule type" value="Genomic_DNA"/>
</dbReference>
<dbReference type="GO" id="GO:0030420">
    <property type="term" value="P:establishment of competence for transformation"/>
    <property type="evidence" value="ECO:0007669"/>
    <property type="project" value="InterPro"/>
</dbReference>
<dbReference type="PANTHER" id="PTHR30619">
    <property type="entry name" value="DNA INTERNALIZATION/COMPETENCE PROTEIN COMEC/REC2"/>
    <property type="match status" value="1"/>
</dbReference>
<evidence type="ECO:0000256" key="1">
    <source>
        <dbReference type="ARBA" id="ARBA00004651"/>
    </source>
</evidence>
<evidence type="ECO:0000256" key="4">
    <source>
        <dbReference type="ARBA" id="ARBA00022989"/>
    </source>
</evidence>
<feature type="domain" description="Metallo-beta-lactamase" evidence="7">
    <location>
        <begin position="509"/>
        <end position="720"/>
    </location>
</feature>
<feature type="transmembrane region" description="Helical" evidence="6">
    <location>
        <begin position="227"/>
        <end position="249"/>
    </location>
</feature>
<keyword evidence="4 6" id="KW-1133">Transmembrane helix</keyword>
<comment type="caution">
    <text evidence="8">The sequence shown here is derived from an EMBL/GenBank/DDBJ whole genome shotgun (WGS) entry which is preliminary data.</text>
</comment>
<dbReference type="InterPro" id="IPR004797">
    <property type="entry name" value="Competence_ComEC/Rec2"/>
</dbReference>
<dbReference type="NCBIfam" id="TIGR00361">
    <property type="entry name" value="ComEC_Rec2"/>
    <property type="match status" value="1"/>
</dbReference>
<evidence type="ECO:0000256" key="3">
    <source>
        <dbReference type="ARBA" id="ARBA00022692"/>
    </source>
</evidence>
<feature type="transmembrane region" description="Helical" evidence="6">
    <location>
        <begin position="261"/>
        <end position="294"/>
    </location>
</feature>
<name>A0A2U1K6H3_9BACI</name>
<evidence type="ECO:0000313" key="9">
    <source>
        <dbReference type="Proteomes" id="UP000245998"/>
    </source>
</evidence>
<dbReference type="InterPro" id="IPR025405">
    <property type="entry name" value="DUF4131"/>
</dbReference>
<dbReference type="Proteomes" id="UP000245998">
    <property type="component" value="Unassembled WGS sequence"/>
</dbReference>
<dbReference type="PANTHER" id="PTHR30619:SF1">
    <property type="entry name" value="RECOMBINATION PROTEIN 2"/>
    <property type="match status" value="1"/>
</dbReference>
<keyword evidence="3 6" id="KW-0812">Transmembrane</keyword>
<comment type="subcellular location">
    <subcellularLocation>
        <location evidence="1">Cell membrane</location>
        <topology evidence="1">Multi-pass membrane protein</topology>
    </subcellularLocation>
</comment>